<sequence>MTKAEIISFVWNNLQKVDKTNKYHRVVIEKAITIAFNQGYTDIFDREPRLLDNYTVTYGTTGTPITTALNSDGSTIYEATLPVEYVPFNDKASGVRHVFTLAKSSTKFYPMTKYELDIADNTLTGEIDDRLGYVVRPTVIEFHGMTGAVSVRMDIVQPFDVYLSGDAVMIPFGKDAQLLTAVIEILRTILPVDLQDNNADNG</sequence>
<accession>A0A0F9NHS7</accession>
<proteinExistence type="predicted"/>
<comment type="caution">
    <text evidence="1">The sequence shown here is derived from an EMBL/GenBank/DDBJ whole genome shotgun (WGS) entry which is preliminary data.</text>
</comment>
<evidence type="ECO:0000313" key="1">
    <source>
        <dbReference type="EMBL" id="KKM80877.1"/>
    </source>
</evidence>
<dbReference type="EMBL" id="LAZR01008114">
    <property type="protein sequence ID" value="KKM80877.1"/>
    <property type="molecule type" value="Genomic_DNA"/>
</dbReference>
<reference evidence="1" key="1">
    <citation type="journal article" date="2015" name="Nature">
        <title>Complex archaea that bridge the gap between prokaryotes and eukaryotes.</title>
        <authorList>
            <person name="Spang A."/>
            <person name="Saw J.H."/>
            <person name="Jorgensen S.L."/>
            <person name="Zaremba-Niedzwiedzka K."/>
            <person name="Martijn J."/>
            <person name="Lind A.E."/>
            <person name="van Eijk R."/>
            <person name="Schleper C."/>
            <person name="Guy L."/>
            <person name="Ettema T.J."/>
        </authorList>
    </citation>
    <scope>NUCLEOTIDE SEQUENCE</scope>
</reference>
<gene>
    <name evidence="1" type="ORF">LCGC14_1335480</name>
</gene>
<organism evidence="1">
    <name type="scientific">marine sediment metagenome</name>
    <dbReference type="NCBI Taxonomy" id="412755"/>
    <lineage>
        <taxon>unclassified sequences</taxon>
        <taxon>metagenomes</taxon>
        <taxon>ecological metagenomes</taxon>
    </lineage>
</organism>
<dbReference type="AlphaFoldDB" id="A0A0F9NHS7"/>
<protein>
    <submittedName>
        <fullName evidence="1">Uncharacterized protein</fullName>
    </submittedName>
</protein>
<name>A0A0F9NHS7_9ZZZZ</name>